<comment type="caution">
    <text evidence="2">The sequence shown here is derived from an EMBL/GenBank/DDBJ whole genome shotgun (WGS) entry which is preliminary data.</text>
</comment>
<evidence type="ECO:0000313" key="3">
    <source>
        <dbReference type="Proteomes" id="UP000777784"/>
    </source>
</evidence>
<dbReference type="Proteomes" id="UP000777784">
    <property type="component" value="Unassembled WGS sequence"/>
</dbReference>
<evidence type="ECO:0000256" key="1">
    <source>
        <dbReference type="SAM" id="SignalP"/>
    </source>
</evidence>
<feature type="chain" id="PRO_5037186454" evidence="1">
    <location>
        <begin position="23"/>
        <end position="238"/>
    </location>
</feature>
<keyword evidence="1" id="KW-0732">Signal</keyword>
<reference evidence="2" key="1">
    <citation type="submission" date="2021-05" db="EMBL/GenBank/DDBJ databases">
        <title>Energy efficiency and biological interactions define the core microbiome of deep oligotrophic groundwater.</title>
        <authorList>
            <person name="Mehrshad M."/>
            <person name="Lopez-Fernandez M."/>
            <person name="Bell E."/>
            <person name="Bernier-Latmani R."/>
            <person name="Bertilsson S."/>
            <person name="Dopson M."/>
        </authorList>
    </citation>
    <scope>NUCLEOTIDE SEQUENCE</scope>
    <source>
        <strain evidence="2">Modern_marine.mb.64</strain>
    </source>
</reference>
<dbReference type="PROSITE" id="PS51257">
    <property type="entry name" value="PROKAR_LIPOPROTEIN"/>
    <property type="match status" value="1"/>
</dbReference>
<dbReference type="EMBL" id="JAHJDP010000020">
    <property type="protein sequence ID" value="MBU2689944.1"/>
    <property type="molecule type" value="Genomic_DNA"/>
</dbReference>
<gene>
    <name evidence="2" type="ORF">KJ970_03385</name>
</gene>
<feature type="signal peptide" evidence="1">
    <location>
        <begin position="1"/>
        <end position="22"/>
    </location>
</feature>
<accession>A0A948RXB1</accession>
<protein>
    <submittedName>
        <fullName evidence="2">Uncharacterized protein</fullName>
    </submittedName>
</protein>
<dbReference type="AlphaFoldDB" id="A0A948RXB1"/>
<name>A0A948RXB1_UNCEI</name>
<organism evidence="2 3">
    <name type="scientific">Eiseniibacteriota bacterium</name>
    <dbReference type="NCBI Taxonomy" id="2212470"/>
    <lineage>
        <taxon>Bacteria</taxon>
        <taxon>Candidatus Eiseniibacteriota</taxon>
    </lineage>
</organism>
<evidence type="ECO:0000313" key="2">
    <source>
        <dbReference type="EMBL" id="MBU2689944.1"/>
    </source>
</evidence>
<sequence>MKLVYSVVILLVVTMTGCGNSAATEPDEIIMGPIFAYGHEVPLDRNAIENDAEWESLWTIDENGLSLEGYRYAPPPANTEEQGTVKPDYQVIQQADAAASLAGSVEEAAELWAAVILEHPEYFRNVEVCGNAVTMILKSRGGMFFERIFSTENRTPDDPDENPFAEIKAELRAHLIGGGWICFGNDYHLFVSGNHICTLTGVITQLRQGIAPESIDIDGVYPLQNSYFWEDLQRSGGR</sequence>
<proteinExistence type="predicted"/>